<sequence>MPIMQIKITRGFQSIKATKLSLCTLSAPADKRRTAAGRSPSFLP</sequence>
<accession>A0A226X168</accession>
<gene>
    <name evidence="1" type="ORF">BSU04_20185</name>
</gene>
<organism evidence="1 2">
    <name type="scientific">Caballeronia sordidicola</name>
    <name type="common">Burkholderia sordidicola</name>
    <dbReference type="NCBI Taxonomy" id="196367"/>
    <lineage>
        <taxon>Bacteria</taxon>
        <taxon>Pseudomonadati</taxon>
        <taxon>Pseudomonadota</taxon>
        <taxon>Betaproteobacteria</taxon>
        <taxon>Burkholderiales</taxon>
        <taxon>Burkholderiaceae</taxon>
        <taxon>Caballeronia</taxon>
    </lineage>
</organism>
<dbReference type="Proteomes" id="UP000214720">
    <property type="component" value="Unassembled WGS sequence"/>
</dbReference>
<comment type="caution">
    <text evidence="1">The sequence shown here is derived from an EMBL/GenBank/DDBJ whole genome shotgun (WGS) entry which is preliminary data.</text>
</comment>
<dbReference type="AlphaFoldDB" id="A0A226X168"/>
<evidence type="ECO:0000313" key="2">
    <source>
        <dbReference type="Proteomes" id="UP000214720"/>
    </source>
</evidence>
<evidence type="ECO:0000313" key="1">
    <source>
        <dbReference type="EMBL" id="OXC76767.1"/>
    </source>
</evidence>
<dbReference type="EMBL" id="MTHB01000117">
    <property type="protein sequence ID" value="OXC76767.1"/>
    <property type="molecule type" value="Genomic_DNA"/>
</dbReference>
<reference evidence="2" key="1">
    <citation type="submission" date="2017-01" db="EMBL/GenBank/DDBJ databases">
        <title>Genome Analysis of Deinococcus marmoris KOPRI26562.</title>
        <authorList>
            <person name="Kim J.H."/>
            <person name="Oh H.-M."/>
        </authorList>
    </citation>
    <scope>NUCLEOTIDE SEQUENCE [LARGE SCALE GENOMIC DNA]</scope>
    <source>
        <strain evidence="2">PAMC 26633</strain>
    </source>
</reference>
<name>A0A226X168_CABSO</name>
<proteinExistence type="predicted"/>
<protein>
    <submittedName>
        <fullName evidence="1">Uncharacterized protein</fullName>
    </submittedName>
</protein>